<organism evidence="2 3">
    <name type="scientific">Schizophyllum amplum</name>
    <dbReference type="NCBI Taxonomy" id="97359"/>
    <lineage>
        <taxon>Eukaryota</taxon>
        <taxon>Fungi</taxon>
        <taxon>Dikarya</taxon>
        <taxon>Basidiomycota</taxon>
        <taxon>Agaricomycotina</taxon>
        <taxon>Agaricomycetes</taxon>
        <taxon>Agaricomycetidae</taxon>
        <taxon>Agaricales</taxon>
        <taxon>Schizophyllaceae</taxon>
        <taxon>Schizophyllum</taxon>
    </lineage>
</organism>
<keyword evidence="3" id="KW-1185">Reference proteome</keyword>
<comment type="caution">
    <text evidence="2">The sequence shown here is derived from an EMBL/GenBank/DDBJ whole genome shotgun (WGS) entry which is preliminary data.</text>
</comment>
<dbReference type="GO" id="GO:0000307">
    <property type="term" value="C:cyclin-dependent protein kinase holoenzyme complex"/>
    <property type="evidence" value="ECO:0007669"/>
    <property type="project" value="TreeGrafter"/>
</dbReference>
<evidence type="ECO:0000313" key="3">
    <source>
        <dbReference type="Proteomes" id="UP000320762"/>
    </source>
</evidence>
<dbReference type="STRING" id="97359.A0A550CXD9"/>
<proteinExistence type="predicted"/>
<dbReference type="Proteomes" id="UP000320762">
    <property type="component" value="Unassembled WGS sequence"/>
</dbReference>
<reference evidence="2 3" key="1">
    <citation type="journal article" date="2019" name="New Phytol.">
        <title>Comparative genomics reveals unique wood-decay strategies and fruiting body development in the Schizophyllaceae.</title>
        <authorList>
            <person name="Almasi E."/>
            <person name="Sahu N."/>
            <person name="Krizsan K."/>
            <person name="Balint B."/>
            <person name="Kovacs G.M."/>
            <person name="Kiss B."/>
            <person name="Cseklye J."/>
            <person name="Drula E."/>
            <person name="Henrissat B."/>
            <person name="Nagy I."/>
            <person name="Chovatia M."/>
            <person name="Adam C."/>
            <person name="LaButti K."/>
            <person name="Lipzen A."/>
            <person name="Riley R."/>
            <person name="Grigoriev I.V."/>
            <person name="Nagy L.G."/>
        </authorList>
    </citation>
    <scope>NUCLEOTIDE SEQUENCE [LARGE SCALE GENOMIC DNA]</scope>
    <source>
        <strain evidence="2 3">NL-1724</strain>
    </source>
</reference>
<evidence type="ECO:0000256" key="1">
    <source>
        <dbReference type="SAM" id="MobiDB-lite"/>
    </source>
</evidence>
<dbReference type="PANTHER" id="PTHR15615:SF27">
    <property type="entry name" value="PHO85 CYCLIN CLG1"/>
    <property type="match status" value="1"/>
</dbReference>
<protein>
    <recommendedName>
        <fullName evidence="4">Cyclin N-terminal domain-containing protein</fullName>
    </recommendedName>
</protein>
<dbReference type="Gene3D" id="1.10.472.10">
    <property type="entry name" value="Cyclin-like"/>
    <property type="match status" value="1"/>
</dbReference>
<dbReference type="GO" id="GO:0016538">
    <property type="term" value="F:cyclin-dependent protein serine/threonine kinase regulator activity"/>
    <property type="evidence" value="ECO:0007669"/>
    <property type="project" value="TreeGrafter"/>
</dbReference>
<dbReference type="AlphaFoldDB" id="A0A550CXD9"/>
<dbReference type="EMBL" id="VDMD01000001">
    <property type="protein sequence ID" value="TRM69466.1"/>
    <property type="molecule type" value="Genomic_DNA"/>
</dbReference>
<accession>A0A550CXD9</accession>
<feature type="region of interest" description="Disordered" evidence="1">
    <location>
        <begin position="203"/>
        <end position="227"/>
    </location>
</feature>
<dbReference type="GO" id="GO:0005634">
    <property type="term" value="C:nucleus"/>
    <property type="evidence" value="ECO:0007669"/>
    <property type="project" value="TreeGrafter"/>
</dbReference>
<feature type="compositionally biased region" description="Polar residues" evidence="1">
    <location>
        <begin position="26"/>
        <end position="63"/>
    </location>
</feature>
<dbReference type="PANTHER" id="PTHR15615">
    <property type="match status" value="1"/>
</dbReference>
<feature type="region of interest" description="Disordered" evidence="1">
    <location>
        <begin position="359"/>
        <end position="383"/>
    </location>
</feature>
<dbReference type="CDD" id="cd20557">
    <property type="entry name" value="CYCLIN_ScPCL1-like"/>
    <property type="match status" value="1"/>
</dbReference>
<dbReference type="GO" id="GO:0019901">
    <property type="term" value="F:protein kinase binding"/>
    <property type="evidence" value="ECO:0007669"/>
    <property type="project" value="InterPro"/>
</dbReference>
<evidence type="ECO:0008006" key="4">
    <source>
        <dbReference type="Google" id="ProtNLM"/>
    </source>
</evidence>
<gene>
    <name evidence="2" type="ORF">BD626DRAFT_563211</name>
</gene>
<sequence length="458" mass="48827">MHSSLRSSPLRGTRINARWQPYSPARSASSTSPEQPGQSSGTGANTTPPRGRTTNHTLDQTKLASHRSQSHSEERNIIEQAVSLLSEIWEPYGARQNGLAQRPPNPGLQSTSGDATLMPIRAFVCHILRHSRTTSGVLQSALCYIEGIRGKLPEIAAREAHRATPRTRSAKPLQTHLSIANISQLDIAALGHDASPSRIVAPPAGMRPDPMISAPHPLRKSASAASLEDADAQAPSPLLCPRRTFLAALVLSHKFIMEKCYSNRAWAKIAGLPPREVGRCERALGEALNWRLWVGKVANAACDQAAEAHDEAATARRQASDADASVPTPDSCAAIPNVRHVAALDQVYAPFLTGPALSPGSPGLTTSPSSRASSASPASITSTGELDLKSHELGQVQVYGLEDQVFTAHLTYALPSSSVGLPSERTSLAKRNASFPSTEPSHSAAWYPTLQTNGEFYG</sequence>
<feature type="region of interest" description="Disordered" evidence="1">
    <location>
        <begin position="1"/>
        <end position="75"/>
    </location>
</feature>
<evidence type="ECO:0000313" key="2">
    <source>
        <dbReference type="EMBL" id="TRM69466.1"/>
    </source>
</evidence>
<dbReference type="OrthoDB" id="286814at2759"/>
<dbReference type="InterPro" id="IPR013922">
    <property type="entry name" value="Cyclin_PHO80-like"/>
</dbReference>
<name>A0A550CXD9_9AGAR</name>